<comment type="subcellular location">
    <subcellularLocation>
        <location evidence="1">Nucleus</location>
    </subcellularLocation>
</comment>
<keyword evidence="5" id="KW-0238">DNA-binding</keyword>
<dbReference type="Proteomes" id="UP000076842">
    <property type="component" value="Unassembled WGS sequence"/>
</dbReference>
<feature type="compositionally biased region" description="Low complexity" evidence="8">
    <location>
        <begin position="70"/>
        <end position="83"/>
    </location>
</feature>
<evidence type="ECO:0000256" key="4">
    <source>
        <dbReference type="ARBA" id="ARBA00023015"/>
    </source>
</evidence>
<keyword evidence="4" id="KW-0805">Transcription regulation</keyword>
<dbReference type="InterPro" id="IPR051615">
    <property type="entry name" value="Transcr_Regulatory_Elem"/>
</dbReference>
<dbReference type="Pfam" id="PF00172">
    <property type="entry name" value="Zn_clus"/>
    <property type="match status" value="1"/>
</dbReference>
<dbReference type="InterPro" id="IPR036864">
    <property type="entry name" value="Zn2-C6_fun-type_DNA-bd_sf"/>
</dbReference>
<dbReference type="EMBL" id="KV424008">
    <property type="protein sequence ID" value="KZT54737.1"/>
    <property type="molecule type" value="Genomic_DNA"/>
</dbReference>
<keyword evidence="6" id="KW-0804">Transcription</keyword>
<evidence type="ECO:0000313" key="11">
    <source>
        <dbReference type="EMBL" id="KZT54737.1"/>
    </source>
</evidence>
<keyword evidence="9" id="KW-0472">Membrane</keyword>
<dbReference type="GO" id="GO:0005634">
    <property type="term" value="C:nucleus"/>
    <property type="evidence" value="ECO:0007669"/>
    <property type="project" value="UniProtKB-SubCell"/>
</dbReference>
<evidence type="ECO:0000256" key="3">
    <source>
        <dbReference type="ARBA" id="ARBA00022833"/>
    </source>
</evidence>
<dbReference type="InParanoid" id="A0A165EF54"/>
<dbReference type="SMART" id="SM00066">
    <property type="entry name" value="GAL4"/>
    <property type="match status" value="1"/>
</dbReference>
<dbReference type="GO" id="GO:0003677">
    <property type="term" value="F:DNA binding"/>
    <property type="evidence" value="ECO:0007669"/>
    <property type="project" value="UniProtKB-KW"/>
</dbReference>
<evidence type="ECO:0000256" key="1">
    <source>
        <dbReference type="ARBA" id="ARBA00004123"/>
    </source>
</evidence>
<evidence type="ECO:0000256" key="8">
    <source>
        <dbReference type="SAM" id="MobiDB-lite"/>
    </source>
</evidence>
<name>A0A165EF54_9BASI</name>
<keyword evidence="3" id="KW-0862">Zinc</keyword>
<reference evidence="11 12" key="1">
    <citation type="journal article" date="2016" name="Mol. Biol. Evol.">
        <title>Comparative Genomics of Early-Diverging Mushroom-Forming Fungi Provides Insights into the Origins of Lignocellulose Decay Capabilities.</title>
        <authorList>
            <person name="Nagy L.G."/>
            <person name="Riley R."/>
            <person name="Tritt A."/>
            <person name="Adam C."/>
            <person name="Daum C."/>
            <person name="Floudas D."/>
            <person name="Sun H."/>
            <person name="Yadav J.S."/>
            <person name="Pangilinan J."/>
            <person name="Larsson K.H."/>
            <person name="Matsuura K."/>
            <person name="Barry K."/>
            <person name="Labutti K."/>
            <person name="Kuo R."/>
            <person name="Ohm R.A."/>
            <person name="Bhattacharya S.S."/>
            <person name="Shirouzu T."/>
            <person name="Yoshinaga Y."/>
            <person name="Martin F.M."/>
            <person name="Grigoriev I.V."/>
            <person name="Hibbett D.S."/>
        </authorList>
    </citation>
    <scope>NUCLEOTIDE SEQUENCE [LARGE SCALE GENOMIC DNA]</scope>
    <source>
        <strain evidence="11 12">HHB12733</strain>
    </source>
</reference>
<feature type="domain" description="Zn(2)-C6 fungal-type" evidence="10">
    <location>
        <begin position="23"/>
        <end position="55"/>
    </location>
</feature>
<feature type="region of interest" description="Disordered" evidence="8">
    <location>
        <begin position="68"/>
        <end position="168"/>
    </location>
</feature>
<sequence>MGRAESSGTLSENTLRRRYRRLVCDPCKRSKRKCDYEQGASHCSNCVKKNRPCTFSGVDLRRYGHPIRQSAGGSASSYSNATGLAGKNGPLHFPAPGPPRDKQGAGLRSLQASVTPSALEEGESGGDSSWGAFGDSSPNVSGYPLEPQGVSLRNDEPDEGSADEGAERPVPSVAIHVAPGESLWTLFTSLLCAFAGCLCTRAGLRSFTSWAYEAARACVAGVLLITTVIGLFRYVVHYASSGASETDRSIPSSGP</sequence>
<dbReference type="SUPFAM" id="SSF57701">
    <property type="entry name" value="Zn2/Cys6 DNA-binding domain"/>
    <property type="match status" value="1"/>
</dbReference>
<dbReference type="Gene3D" id="4.10.240.10">
    <property type="entry name" value="Zn(2)-C6 fungal-type DNA-binding domain"/>
    <property type="match status" value="1"/>
</dbReference>
<evidence type="ECO:0000256" key="5">
    <source>
        <dbReference type="ARBA" id="ARBA00023125"/>
    </source>
</evidence>
<gene>
    <name evidence="11" type="ORF">CALCODRAFT_374983</name>
</gene>
<proteinExistence type="predicted"/>
<feature type="transmembrane region" description="Helical" evidence="9">
    <location>
        <begin position="216"/>
        <end position="236"/>
    </location>
</feature>
<evidence type="ECO:0000259" key="10">
    <source>
        <dbReference type="PROSITE" id="PS50048"/>
    </source>
</evidence>
<evidence type="ECO:0000313" key="12">
    <source>
        <dbReference type="Proteomes" id="UP000076842"/>
    </source>
</evidence>
<evidence type="ECO:0000256" key="7">
    <source>
        <dbReference type="ARBA" id="ARBA00023242"/>
    </source>
</evidence>
<evidence type="ECO:0000256" key="2">
    <source>
        <dbReference type="ARBA" id="ARBA00022723"/>
    </source>
</evidence>
<dbReference type="InterPro" id="IPR001138">
    <property type="entry name" value="Zn2Cys6_DnaBD"/>
</dbReference>
<feature type="transmembrane region" description="Helical" evidence="9">
    <location>
        <begin position="183"/>
        <end position="204"/>
    </location>
</feature>
<dbReference type="AlphaFoldDB" id="A0A165EF54"/>
<accession>A0A165EF54</accession>
<dbReference type="PANTHER" id="PTHR31313:SF81">
    <property type="entry name" value="TY1 ENHANCER ACTIVATOR"/>
    <property type="match status" value="1"/>
</dbReference>
<dbReference type="GO" id="GO:0008270">
    <property type="term" value="F:zinc ion binding"/>
    <property type="evidence" value="ECO:0007669"/>
    <property type="project" value="InterPro"/>
</dbReference>
<evidence type="ECO:0000256" key="9">
    <source>
        <dbReference type="SAM" id="Phobius"/>
    </source>
</evidence>
<dbReference type="GO" id="GO:0000981">
    <property type="term" value="F:DNA-binding transcription factor activity, RNA polymerase II-specific"/>
    <property type="evidence" value="ECO:0007669"/>
    <property type="project" value="InterPro"/>
</dbReference>
<dbReference type="PROSITE" id="PS50048">
    <property type="entry name" value="ZN2_CY6_FUNGAL_2"/>
    <property type="match status" value="1"/>
</dbReference>
<keyword evidence="2" id="KW-0479">Metal-binding</keyword>
<evidence type="ECO:0000256" key="6">
    <source>
        <dbReference type="ARBA" id="ARBA00023163"/>
    </source>
</evidence>
<keyword evidence="7" id="KW-0539">Nucleus</keyword>
<dbReference type="PANTHER" id="PTHR31313">
    <property type="entry name" value="TY1 ENHANCER ACTIVATOR"/>
    <property type="match status" value="1"/>
</dbReference>
<keyword evidence="12" id="KW-1185">Reference proteome</keyword>
<keyword evidence="9" id="KW-1133">Transmembrane helix</keyword>
<dbReference type="OrthoDB" id="4898680at2759"/>
<keyword evidence="9" id="KW-0812">Transmembrane</keyword>
<organism evidence="11 12">
    <name type="scientific">Calocera cornea HHB12733</name>
    <dbReference type="NCBI Taxonomy" id="1353952"/>
    <lineage>
        <taxon>Eukaryota</taxon>
        <taxon>Fungi</taxon>
        <taxon>Dikarya</taxon>
        <taxon>Basidiomycota</taxon>
        <taxon>Agaricomycotina</taxon>
        <taxon>Dacrymycetes</taxon>
        <taxon>Dacrymycetales</taxon>
        <taxon>Dacrymycetaceae</taxon>
        <taxon>Calocera</taxon>
    </lineage>
</organism>
<dbReference type="CDD" id="cd00067">
    <property type="entry name" value="GAL4"/>
    <property type="match status" value="1"/>
</dbReference>
<dbReference type="PROSITE" id="PS00463">
    <property type="entry name" value="ZN2_CY6_FUNGAL_1"/>
    <property type="match status" value="1"/>
</dbReference>
<protein>
    <recommendedName>
        <fullName evidence="10">Zn(2)-C6 fungal-type domain-containing protein</fullName>
    </recommendedName>
</protein>